<reference evidence="1 2" key="1">
    <citation type="submission" date="2024-05" db="EMBL/GenBank/DDBJ databases">
        <title>A draft genome resource for the thread blight pathogen Marasmius tenuissimus strain MS-2.</title>
        <authorList>
            <person name="Yulfo-Soto G.E."/>
            <person name="Baruah I.K."/>
            <person name="Amoako-Attah I."/>
            <person name="Bukari Y."/>
            <person name="Meinhardt L.W."/>
            <person name="Bailey B.A."/>
            <person name="Cohen S.P."/>
        </authorList>
    </citation>
    <scope>NUCLEOTIDE SEQUENCE [LARGE SCALE GENOMIC DNA]</scope>
    <source>
        <strain evidence="1 2">MS-2</strain>
    </source>
</reference>
<dbReference type="Proteomes" id="UP001437256">
    <property type="component" value="Unassembled WGS sequence"/>
</dbReference>
<name>A0ABR2Z9T0_9AGAR</name>
<sequence>MSNTGLSPDWSLTRLSSDPAQYVGKDAMGQKIKELTDALGQAKTLVGHLRGNEEVFMAQSVLMDMTLVKMNQTVHAQEEEQAAKKKKDSNVVAPAIKKQLRSLVLCNFSIKQIRND</sequence>
<evidence type="ECO:0000313" key="1">
    <source>
        <dbReference type="EMBL" id="KAL0058346.1"/>
    </source>
</evidence>
<protein>
    <submittedName>
        <fullName evidence="1">Uncharacterized protein</fullName>
    </submittedName>
</protein>
<organism evidence="1 2">
    <name type="scientific">Marasmius tenuissimus</name>
    <dbReference type="NCBI Taxonomy" id="585030"/>
    <lineage>
        <taxon>Eukaryota</taxon>
        <taxon>Fungi</taxon>
        <taxon>Dikarya</taxon>
        <taxon>Basidiomycota</taxon>
        <taxon>Agaricomycotina</taxon>
        <taxon>Agaricomycetes</taxon>
        <taxon>Agaricomycetidae</taxon>
        <taxon>Agaricales</taxon>
        <taxon>Marasmiineae</taxon>
        <taxon>Marasmiaceae</taxon>
        <taxon>Marasmius</taxon>
    </lineage>
</organism>
<gene>
    <name evidence="1" type="ORF">AAF712_014980</name>
</gene>
<keyword evidence="2" id="KW-1185">Reference proteome</keyword>
<comment type="caution">
    <text evidence="1">The sequence shown here is derived from an EMBL/GenBank/DDBJ whole genome shotgun (WGS) entry which is preliminary data.</text>
</comment>
<proteinExistence type="predicted"/>
<dbReference type="EMBL" id="JBBXMP010000328">
    <property type="protein sequence ID" value="KAL0058346.1"/>
    <property type="molecule type" value="Genomic_DNA"/>
</dbReference>
<accession>A0ABR2Z9T0</accession>
<evidence type="ECO:0000313" key="2">
    <source>
        <dbReference type="Proteomes" id="UP001437256"/>
    </source>
</evidence>